<evidence type="ECO:0008006" key="3">
    <source>
        <dbReference type="Google" id="ProtNLM"/>
    </source>
</evidence>
<keyword evidence="2" id="KW-1185">Reference proteome</keyword>
<reference evidence="1" key="1">
    <citation type="submission" date="2022-12" db="EMBL/GenBank/DDBJ databases">
        <title>Whole genome sequence of Mycolicibacterium iranicum strain SBH312.</title>
        <authorList>
            <person name="Jani J."/>
            <person name="Arifin Mustapha Z."/>
            <person name="Ahmed K."/>
            <person name="Kai Ling C."/>
        </authorList>
    </citation>
    <scope>NUCLEOTIDE SEQUENCE</scope>
    <source>
        <strain evidence="1">SBH312</strain>
    </source>
</reference>
<accession>A0ABT4HIG0</accession>
<dbReference type="EMBL" id="JAPQYE010000008">
    <property type="protein sequence ID" value="MCZ0729960.1"/>
    <property type="molecule type" value="Genomic_DNA"/>
</dbReference>
<evidence type="ECO:0000313" key="1">
    <source>
        <dbReference type="EMBL" id="MCZ0729960.1"/>
    </source>
</evidence>
<sequence>MTADRPEKAPTEWLEAGFSPSDSQTFVNAGVPLAVAQQWMAAGIQPDEAVDFIAKAVSLDQAADLTRRGIEPHQVKRTDTGYKVELEPWQEDPLIHLPEVIEPGRFGLSLWSSTPWNDEHLETEVFFEWDGQHTVEWSVISGVGLSVMSEVSFRGTAGWPDRKDLLVVYSADDGGRGFERLIGVAPTAGNPNGAKDPHQWVDLATSLVGLTEQLLDSGIEPNDDFTDEYHRRADDEWFEFEEMFRLYLASAGTDGTLPDFDDWLRAGLEEGAFDIA</sequence>
<name>A0ABT4HIG0_MYCIR</name>
<gene>
    <name evidence="1" type="ORF">OY187_18080</name>
</gene>
<dbReference type="Proteomes" id="UP001084650">
    <property type="component" value="Unassembled WGS sequence"/>
</dbReference>
<evidence type="ECO:0000313" key="2">
    <source>
        <dbReference type="Proteomes" id="UP001084650"/>
    </source>
</evidence>
<organism evidence="1 2">
    <name type="scientific">Mycolicibacterium iranicum</name>
    <name type="common">Mycobacterium iranicum</name>
    <dbReference type="NCBI Taxonomy" id="912594"/>
    <lineage>
        <taxon>Bacteria</taxon>
        <taxon>Bacillati</taxon>
        <taxon>Actinomycetota</taxon>
        <taxon>Actinomycetes</taxon>
        <taxon>Mycobacteriales</taxon>
        <taxon>Mycobacteriaceae</taxon>
        <taxon>Mycolicibacterium</taxon>
    </lineage>
</organism>
<protein>
    <recommendedName>
        <fullName evidence="3">SUKH-4 immunity protein of toxin-antitoxin system</fullName>
    </recommendedName>
</protein>
<dbReference type="RefSeq" id="WP_268786773.1">
    <property type="nucleotide sequence ID" value="NZ_JAPQYE010000008.1"/>
</dbReference>
<proteinExistence type="predicted"/>
<comment type="caution">
    <text evidence="1">The sequence shown here is derived from an EMBL/GenBank/DDBJ whole genome shotgun (WGS) entry which is preliminary data.</text>
</comment>